<dbReference type="KEGG" id="yrh:AABB31_00995"/>
<dbReference type="EMBL" id="CP151764">
    <property type="protein sequence ID" value="WZU65716.1"/>
    <property type="molecule type" value="Genomic_DNA"/>
</dbReference>
<dbReference type="Proteomes" id="UP001470809">
    <property type="component" value="Plasmid pSS1-5"/>
</dbReference>
<organism evidence="1 2">
    <name type="scientific">Yoonia rhodophyticola</name>
    <dbReference type="NCBI Taxonomy" id="3137370"/>
    <lineage>
        <taxon>Bacteria</taxon>
        <taxon>Pseudomonadati</taxon>
        <taxon>Pseudomonadota</taxon>
        <taxon>Alphaproteobacteria</taxon>
        <taxon>Rhodobacterales</taxon>
        <taxon>Paracoccaceae</taxon>
        <taxon>Yoonia</taxon>
    </lineage>
</organism>
<proteinExistence type="predicted"/>
<evidence type="ECO:0000313" key="2">
    <source>
        <dbReference type="Proteomes" id="UP001470809"/>
    </source>
</evidence>
<accession>A0AAN0NGZ2</accession>
<dbReference type="InterPro" id="IPR009843">
    <property type="entry name" value="DUF1403"/>
</dbReference>
<dbReference type="Pfam" id="PF07183">
    <property type="entry name" value="DUF1403"/>
    <property type="match status" value="1"/>
</dbReference>
<evidence type="ECO:0000313" key="1">
    <source>
        <dbReference type="EMBL" id="WZU65716.1"/>
    </source>
</evidence>
<reference evidence="2" key="1">
    <citation type="submission" date="2024-04" db="EMBL/GenBank/DDBJ databases">
        <title>Phylogenomic analyses of a clade within the roseobacter group suggest taxonomic reassignments of species of the genera Aestuariivita, Citreicella, Loktanella, Nautella, Pelagibaca, Ruegeria, Thalassobius, Thiobacimonas and Tropicibacter, and the proposal o.</title>
        <authorList>
            <person name="Jeon C.O."/>
        </authorList>
    </citation>
    <scope>NUCLEOTIDE SEQUENCE [LARGE SCALE GENOMIC DNA]</scope>
    <source>
        <strain evidence="2">SS1-5</strain>
        <plasmid evidence="2">pSS1-5</plasmid>
    </source>
</reference>
<keyword evidence="2" id="KW-1185">Reference proteome</keyword>
<name>A0AAN0NGZ2_9RHOB</name>
<dbReference type="AlphaFoldDB" id="A0AAN0NGZ2"/>
<geneLocation type="plasmid" evidence="1 2">
    <name>pSS1-5</name>
</geneLocation>
<keyword evidence="1" id="KW-0614">Plasmid</keyword>
<protein>
    <submittedName>
        <fullName evidence="1">DUF1403 family protein</fullName>
    </submittedName>
</protein>
<gene>
    <name evidence="1" type="ORF">AABB31_00995</name>
</gene>
<dbReference type="RefSeq" id="WP_342075050.1">
    <property type="nucleotide sequence ID" value="NZ_CP151764.2"/>
</dbReference>
<reference evidence="1 2" key="2">
    <citation type="submission" date="2024-08" db="EMBL/GenBank/DDBJ databases">
        <title>Phylogenomic analyses of a clade within the roseobacter group suggest taxonomic reassignments of species of the genera Aestuariivita, Citreicella, Loktanella, Nautella, Pelagibaca, Ruegeria, Thalassobius, Thiobacimonas and Tropicibacter, and the proposal o.</title>
        <authorList>
            <person name="Jeon C.O."/>
        </authorList>
    </citation>
    <scope>NUCLEOTIDE SEQUENCE [LARGE SCALE GENOMIC DNA]</scope>
    <source>
        <strain evidence="1 2">SS1-5</strain>
        <plasmid evidence="1 2">pSS1-5</plasmid>
    </source>
</reference>
<sequence length="292" mass="31653">MTYAANSFDTLPRMPSWVTSARSETPEDVAFLSGAALSHLHLVLNQDAVPQTLLRARLALRAAEACMTHQGRPERASELRDAVAFLQPGDSPGPAGEVYLSWRRAIERPVSVNALHRALPDLEPEKIATWLDAGQGPPVSRAAAVLQAVIEERPRDLATALLLADAALAQALGWSHLTPLLGLGFKRGDLRKSDEGLRLTCHQAIIAAVAEATRQATDLTRRASRLRAVAPKLRARGAEEAVSQLLTQDAVAPTSLTSLRSDRAARRFCDRLVELGAVRELTGRDTFRLYGV</sequence>